<sequence>MESGLGGSKYGTGLNASTEVLNLDLDQDMVNGNFGEIPRSLLEQPPTPLEKNDFTLEGDLLYGHRHRHHRHIGSSRRGEKKSSGGISSSRAQQESYLKARSRTYPQYRWKRSVSHTAEGGLLESRGDFQKDVSYSLHPGPASMSPESVGIDRDRDYKGDNYDLKKALTFKANSRDDVVSMSVAETLHYNYQTQIPINHVVDSSVSAYALHRHPFESRSNDESSDAKPVFSGVITWRNSIARLASTLSSTFSPLLFFSFFPPSLSPSSTSLPPSEKDLRQSSTPSSTVYSKTSSTTKTSSSPWSTAATASPLPSSQEVAAATAATTTSSLNNDNNRTLGSNLYQNLLLIPDKEISRTLQSDSMATAHKGSQNVAINSTDTNMHLNMDDAVKPNQTLSRSRRSARSSRSQDNRYNSRLERSERLRMLRASIRRGRPRRRARRLPTAKAVVRRRRLPRVDAKIGVLVVVDNSIYRQYLKDNKYDRRVALAKIKRYYGMVFAMMDQRFGTIDHPSLSISVSISGILVAESREDASWLEQLIDWSTVSSHGRASFHTDKALRQFSAWIINQKGLPKYDHAMVFTGYRLSSRQGVGLG</sequence>
<feature type="region of interest" description="Disordered" evidence="1">
    <location>
        <begin position="263"/>
        <end position="335"/>
    </location>
</feature>
<feature type="compositionally biased region" description="Basic and acidic residues" evidence="1">
    <location>
        <begin position="406"/>
        <end position="417"/>
    </location>
</feature>
<feature type="non-terminal residue" evidence="2">
    <location>
        <position position="592"/>
    </location>
</feature>
<evidence type="ECO:0000256" key="1">
    <source>
        <dbReference type="SAM" id="MobiDB-lite"/>
    </source>
</evidence>
<protein>
    <submittedName>
        <fullName evidence="2">A disintegrin and metalloproteinase with thrombospondin motifs 2-like</fullName>
    </submittedName>
</protein>
<accession>A0AAV4FD78</accession>
<dbReference type="Proteomes" id="UP000762676">
    <property type="component" value="Unassembled WGS sequence"/>
</dbReference>
<keyword evidence="2" id="KW-0482">Metalloprotease</keyword>
<gene>
    <name evidence="2" type="ORF">ElyMa_003811200</name>
</gene>
<feature type="region of interest" description="Disordered" evidence="1">
    <location>
        <begin position="392"/>
        <end position="417"/>
    </location>
</feature>
<dbReference type="InterPro" id="IPR024079">
    <property type="entry name" value="MetalloPept_cat_dom_sf"/>
</dbReference>
<keyword evidence="3" id="KW-1185">Reference proteome</keyword>
<dbReference type="EMBL" id="BMAT01007789">
    <property type="protein sequence ID" value="GFR71377.1"/>
    <property type="molecule type" value="Genomic_DNA"/>
</dbReference>
<proteinExistence type="predicted"/>
<feature type="compositionally biased region" description="Low complexity" evidence="1">
    <location>
        <begin position="280"/>
        <end position="326"/>
    </location>
</feature>
<keyword evidence="2" id="KW-0645">Protease</keyword>
<comment type="caution">
    <text evidence="2">The sequence shown here is derived from an EMBL/GenBank/DDBJ whole genome shotgun (WGS) entry which is preliminary data.</text>
</comment>
<feature type="region of interest" description="Disordered" evidence="1">
    <location>
        <begin position="66"/>
        <end position="96"/>
    </location>
</feature>
<name>A0AAV4FD78_9GAST</name>
<organism evidence="2 3">
    <name type="scientific">Elysia marginata</name>
    <dbReference type="NCBI Taxonomy" id="1093978"/>
    <lineage>
        <taxon>Eukaryota</taxon>
        <taxon>Metazoa</taxon>
        <taxon>Spiralia</taxon>
        <taxon>Lophotrochozoa</taxon>
        <taxon>Mollusca</taxon>
        <taxon>Gastropoda</taxon>
        <taxon>Heterobranchia</taxon>
        <taxon>Euthyneura</taxon>
        <taxon>Panpulmonata</taxon>
        <taxon>Sacoglossa</taxon>
        <taxon>Placobranchoidea</taxon>
        <taxon>Plakobranchidae</taxon>
        <taxon>Elysia</taxon>
    </lineage>
</organism>
<keyword evidence="2" id="KW-0378">Hydrolase</keyword>
<feature type="compositionally biased region" description="Low complexity" evidence="1">
    <location>
        <begin position="263"/>
        <end position="272"/>
    </location>
</feature>
<dbReference type="AlphaFoldDB" id="A0AAV4FD78"/>
<evidence type="ECO:0000313" key="3">
    <source>
        <dbReference type="Proteomes" id="UP000762676"/>
    </source>
</evidence>
<reference evidence="2 3" key="1">
    <citation type="journal article" date="2021" name="Elife">
        <title>Chloroplast acquisition without the gene transfer in kleptoplastic sea slugs, Plakobranchus ocellatus.</title>
        <authorList>
            <person name="Maeda T."/>
            <person name="Takahashi S."/>
            <person name="Yoshida T."/>
            <person name="Shimamura S."/>
            <person name="Takaki Y."/>
            <person name="Nagai Y."/>
            <person name="Toyoda A."/>
            <person name="Suzuki Y."/>
            <person name="Arimoto A."/>
            <person name="Ishii H."/>
            <person name="Satoh N."/>
            <person name="Nishiyama T."/>
            <person name="Hasebe M."/>
            <person name="Maruyama T."/>
            <person name="Minagawa J."/>
            <person name="Obokata J."/>
            <person name="Shigenobu S."/>
        </authorList>
    </citation>
    <scope>NUCLEOTIDE SEQUENCE [LARGE SCALE GENOMIC DNA]</scope>
</reference>
<dbReference type="Gene3D" id="3.40.390.10">
    <property type="entry name" value="Collagenase (Catalytic Domain)"/>
    <property type="match status" value="1"/>
</dbReference>
<evidence type="ECO:0000313" key="2">
    <source>
        <dbReference type="EMBL" id="GFR71377.1"/>
    </source>
</evidence>
<dbReference type="GO" id="GO:0008237">
    <property type="term" value="F:metallopeptidase activity"/>
    <property type="evidence" value="ECO:0007669"/>
    <property type="project" value="UniProtKB-KW"/>
</dbReference>